<keyword evidence="1" id="KW-0472">Membrane</keyword>
<keyword evidence="1" id="KW-1133">Transmembrane helix</keyword>
<dbReference type="RefSeq" id="WP_089830328.1">
    <property type="nucleotide sequence ID" value="NZ_BJWI01000040.1"/>
</dbReference>
<reference evidence="3 4" key="1">
    <citation type="submission" date="2016-10" db="EMBL/GenBank/DDBJ databases">
        <authorList>
            <person name="de Groot N.N."/>
        </authorList>
    </citation>
    <scope>NUCLEOTIDE SEQUENCE [LARGE SCALE GENOMIC DNA]</scope>
    <source>
        <strain evidence="3 4">DSM 17073</strain>
    </source>
</reference>
<evidence type="ECO:0000313" key="4">
    <source>
        <dbReference type="Proteomes" id="UP000242243"/>
    </source>
</evidence>
<dbReference type="AlphaFoldDB" id="A0A1I5MFQ0"/>
<protein>
    <recommendedName>
        <fullName evidence="6">GGDEF domain-containing protein, diguanylate cyclase (C-di-GMP synthetase) or its enzymatically inactive variants</fullName>
    </recommendedName>
</protein>
<keyword evidence="5" id="KW-1185">Reference proteome</keyword>
<dbReference type="Proteomes" id="UP000242243">
    <property type="component" value="Unassembled WGS sequence"/>
</dbReference>
<reference evidence="2 5" key="2">
    <citation type="submission" date="2019-07" db="EMBL/GenBank/DDBJ databases">
        <title>Whole genome shotgun sequence of Halolactibacillus halophilus NBRC 100868.</title>
        <authorList>
            <person name="Hosoyama A."/>
            <person name="Uohara A."/>
            <person name="Ohji S."/>
            <person name="Ichikawa N."/>
        </authorList>
    </citation>
    <scope>NUCLEOTIDE SEQUENCE [LARGE SCALE GENOMIC DNA]</scope>
    <source>
        <strain evidence="2 5">NBRC 100868</strain>
    </source>
</reference>
<accession>A0A1I5MFQ0</accession>
<evidence type="ECO:0000313" key="2">
    <source>
        <dbReference type="EMBL" id="GEM02485.1"/>
    </source>
</evidence>
<evidence type="ECO:0000313" key="3">
    <source>
        <dbReference type="EMBL" id="SFP07771.1"/>
    </source>
</evidence>
<name>A0A1I5MFQ0_9BACI</name>
<feature type="transmembrane region" description="Helical" evidence="1">
    <location>
        <begin position="31"/>
        <end position="48"/>
    </location>
</feature>
<dbReference type="EMBL" id="BJWI01000040">
    <property type="protein sequence ID" value="GEM02485.1"/>
    <property type="molecule type" value="Genomic_DNA"/>
</dbReference>
<evidence type="ECO:0000256" key="1">
    <source>
        <dbReference type="SAM" id="Phobius"/>
    </source>
</evidence>
<dbReference type="Proteomes" id="UP000321547">
    <property type="component" value="Unassembled WGS sequence"/>
</dbReference>
<feature type="transmembrane region" description="Helical" evidence="1">
    <location>
        <begin position="53"/>
        <end position="71"/>
    </location>
</feature>
<evidence type="ECO:0000313" key="5">
    <source>
        <dbReference type="Proteomes" id="UP000321547"/>
    </source>
</evidence>
<sequence length="254" mass="29616">MIRYQRSISFLSILFIITIVGVFYFSTGYLVAINMWLIIGVILISLILTWRQLFLVVLSIILIVGFSLIFITEASIQNQFDLIWEHILLSASLLLIWVITGVVKFLEQRLIDQEAKIKTLEKYQGSTEILSLDEFKSRVHLITRGTDRRKETNMVVEFSLTAVKTTEKAMHAYIAETLLDSIRNEFDLVTKLDNKHYLVFLQDTSDIGVEKVTERFFNTIRHHLNEIELPVSYCYYHAEDYDFERFAPKEGDES</sequence>
<feature type="transmembrane region" description="Helical" evidence="1">
    <location>
        <begin position="83"/>
        <end position="106"/>
    </location>
</feature>
<dbReference type="EMBL" id="FOXC01000005">
    <property type="protein sequence ID" value="SFP07771.1"/>
    <property type="molecule type" value="Genomic_DNA"/>
</dbReference>
<organism evidence="3 4">
    <name type="scientific">Halolactibacillus halophilus</name>
    <dbReference type="NCBI Taxonomy" id="306540"/>
    <lineage>
        <taxon>Bacteria</taxon>
        <taxon>Bacillati</taxon>
        <taxon>Bacillota</taxon>
        <taxon>Bacilli</taxon>
        <taxon>Bacillales</taxon>
        <taxon>Bacillaceae</taxon>
        <taxon>Halolactibacillus</taxon>
    </lineage>
</organism>
<dbReference type="STRING" id="306540.SAMN05421839_10545"/>
<keyword evidence="1" id="KW-0812">Transmembrane</keyword>
<gene>
    <name evidence="2" type="ORF">HHA03_20170</name>
    <name evidence="3" type="ORF">SAMN05421839_10545</name>
</gene>
<proteinExistence type="predicted"/>
<dbReference type="OrthoDB" id="1952191at2"/>
<evidence type="ECO:0008006" key="6">
    <source>
        <dbReference type="Google" id="ProtNLM"/>
    </source>
</evidence>
<feature type="transmembrane region" description="Helical" evidence="1">
    <location>
        <begin position="7"/>
        <end position="25"/>
    </location>
</feature>